<evidence type="ECO:0000313" key="7">
    <source>
        <dbReference type="EMBL" id="JAC87816.1"/>
    </source>
</evidence>
<dbReference type="CDD" id="cd07782">
    <property type="entry name" value="ASKHA_NBD_FGGY_D-RBK"/>
    <property type="match status" value="1"/>
</dbReference>
<dbReference type="InterPro" id="IPR018484">
    <property type="entry name" value="FGGY_N"/>
</dbReference>
<accession>A0A069DVI0</accession>
<evidence type="ECO:0000256" key="4">
    <source>
        <dbReference type="ARBA" id="ARBA00074355"/>
    </source>
</evidence>
<dbReference type="SUPFAM" id="SSF53067">
    <property type="entry name" value="Actin-like ATPase domain"/>
    <property type="match status" value="2"/>
</dbReference>
<dbReference type="Pfam" id="PF02782">
    <property type="entry name" value="FGGY_C"/>
    <property type="match status" value="1"/>
</dbReference>
<dbReference type="InterPro" id="IPR000577">
    <property type="entry name" value="Carb_kinase_FGGY"/>
</dbReference>
<dbReference type="Pfam" id="PF00370">
    <property type="entry name" value="FGGY_N"/>
    <property type="match status" value="1"/>
</dbReference>
<evidence type="ECO:0000256" key="3">
    <source>
        <dbReference type="ARBA" id="ARBA00022777"/>
    </source>
</evidence>
<dbReference type="PANTHER" id="PTHR43435">
    <property type="entry name" value="RIBULOKINASE"/>
    <property type="match status" value="1"/>
</dbReference>
<keyword evidence="2" id="KW-0808">Transferase</keyword>
<evidence type="ECO:0000259" key="5">
    <source>
        <dbReference type="Pfam" id="PF00370"/>
    </source>
</evidence>
<dbReference type="PIRSF" id="PIRSF000538">
    <property type="entry name" value="GlpK"/>
    <property type="match status" value="1"/>
</dbReference>
<dbReference type="Gene3D" id="1.20.58.2240">
    <property type="match status" value="1"/>
</dbReference>
<dbReference type="EMBL" id="GBGD01001073">
    <property type="protein sequence ID" value="JAC87816.1"/>
    <property type="molecule type" value="mRNA"/>
</dbReference>
<dbReference type="GO" id="GO:0005737">
    <property type="term" value="C:cytoplasm"/>
    <property type="evidence" value="ECO:0007669"/>
    <property type="project" value="TreeGrafter"/>
</dbReference>
<keyword evidence="3 7" id="KW-0418">Kinase</keyword>
<evidence type="ECO:0000256" key="2">
    <source>
        <dbReference type="ARBA" id="ARBA00022679"/>
    </source>
</evidence>
<dbReference type="NCBIfam" id="TIGR01315">
    <property type="entry name" value="5C_CHO_kinase"/>
    <property type="match status" value="1"/>
</dbReference>
<organism evidence="7">
    <name type="scientific">Panstrongylus megistus</name>
    <dbReference type="NCBI Taxonomy" id="65343"/>
    <lineage>
        <taxon>Eukaryota</taxon>
        <taxon>Metazoa</taxon>
        <taxon>Ecdysozoa</taxon>
        <taxon>Arthropoda</taxon>
        <taxon>Hexapoda</taxon>
        <taxon>Insecta</taxon>
        <taxon>Pterygota</taxon>
        <taxon>Neoptera</taxon>
        <taxon>Paraneoptera</taxon>
        <taxon>Hemiptera</taxon>
        <taxon>Heteroptera</taxon>
        <taxon>Panheteroptera</taxon>
        <taxon>Cimicomorpha</taxon>
        <taxon>Reduviidae</taxon>
        <taxon>Triatominae</taxon>
        <taxon>Panstrongylus</taxon>
    </lineage>
</organism>
<feature type="domain" description="Carbohydrate kinase FGGY C-terminal" evidence="6">
    <location>
        <begin position="283"/>
        <end position="491"/>
    </location>
</feature>
<reference evidence="7" key="1">
    <citation type="journal article" date="2015" name="J. Med. Entomol.">
        <title>A Deep Insight Into the Sialotranscriptome of the Chagas Disease Vector, Panstrongylus megistus (Hemiptera: Heteroptera).</title>
        <authorList>
            <person name="Ribeiro J.M."/>
            <person name="Schwarz A."/>
            <person name="Francischetti I.M."/>
        </authorList>
    </citation>
    <scope>NUCLEOTIDE SEQUENCE</scope>
    <source>
        <tissue evidence="7">Salivary glands</tissue>
    </source>
</reference>
<proteinExistence type="evidence at transcript level"/>
<sequence length="544" mass="59668">MEEELFIGVDVGTGSVRGCLVNKKGHILETSIKEIKTYHPQPDFYQQSSEDIWNACCFVIKKITNGVAANKIKGIGFDATCSLVAVDVNGNPVSVCPTGENSQNVILWLDHRANKEADFINRTKHSCLRQVGGKISLEMEIPKLLWLKNNLNKQCWQKVDKFFDLPDFLTWRATGCDSRSLCSVVCKWLYEASPISARWNQDFLNILGLEGLSENNYYKIGNRIKAPGEPCGNGLSTISAHELNLIPGIAVGTSIIDAHAGGLGLLACKELSISSSFSNHISMICGTSTCYMAVNGKEIFVKGIWGPYFSVMIPGMWLNEAGQSATGKLVEHIINTHPATVEIKNKIGHSIFIVEYLNNLLEKLALKDSIVVDTLTKDIHMLPDFHGNRSPLGDHTLRGMISGLDLNNGEEQLAVIYLATLQALAYGAKHIIEVLQEEGYKKFESILICGGLSKNKLFVTTLANVTSVAVLIPHQSESVLLGSAMLGATAAKAFPNLKTAIHSMAGNADIVQPSSNTKCYHENKYLVFKKMLSDQMDYRKIMGS</sequence>
<dbReference type="GO" id="GO:0019321">
    <property type="term" value="P:pentose metabolic process"/>
    <property type="evidence" value="ECO:0007669"/>
    <property type="project" value="TreeGrafter"/>
</dbReference>
<dbReference type="InterPro" id="IPR006003">
    <property type="entry name" value="FGGY_RbtK-like"/>
</dbReference>
<evidence type="ECO:0000259" key="6">
    <source>
        <dbReference type="Pfam" id="PF02782"/>
    </source>
</evidence>
<dbReference type="AlphaFoldDB" id="A0A069DVI0"/>
<protein>
    <recommendedName>
        <fullName evidence="4">FGGY carbohydrate kinase domain-containing protein</fullName>
    </recommendedName>
</protein>
<dbReference type="GO" id="GO:0019150">
    <property type="term" value="F:D-ribulokinase activity"/>
    <property type="evidence" value="ECO:0007669"/>
    <property type="project" value="TreeGrafter"/>
</dbReference>
<dbReference type="FunFam" id="3.30.420.40:FF:000101">
    <property type="entry name" value="FGGY carbohydrate kinase domain-containing protein"/>
    <property type="match status" value="1"/>
</dbReference>
<dbReference type="PANTHER" id="PTHR43435:SF4">
    <property type="entry name" value="FGGY CARBOHYDRATE KINASE DOMAIN-CONTAINING PROTEIN"/>
    <property type="match status" value="1"/>
</dbReference>
<feature type="domain" description="Carbohydrate kinase FGGY N-terminal" evidence="5">
    <location>
        <begin position="6"/>
        <end position="175"/>
    </location>
</feature>
<dbReference type="InterPro" id="IPR043129">
    <property type="entry name" value="ATPase_NBD"/>
</dbReference>
<name>A0A069DVI0_9HEMI</name>
<evidence type="ECO:0000256" key="1">
    <source>
        <dbReference type="ARBA" id="ARBA00009156"/>
    </source>
</evidence>
<comment type="similarity">
    <text evidence="1">Belongs to the FGGY kinase family.</text>
</comment>
<dbReference type="Gene3D" id="3.30.420.40">
    <property type="match status" value="1"/>
</dbReference>
<dbReference type="InterPro" id="IPR018485">
    <property type="entry name" value="FGGY_C"/>
</dbReference>